<keyword evidence="2" id="KW-1185">Reference proteome</keyword>
<gene>
    <name evidence="1" type="ORF">AV530_005912</name>
</gene>
<dbReference type="EMBL" id="LSYS01006902">
    <property type="protein sequence ID" value="OPJ73588.1"/>
    <property type="molecule type" value="Genomic_DNA"/>
</dbReference>
<dbReference type="AlphaFoldDB" id="A0A1V4JN21"/>
<name>A0A1V4JN21_PATFA</name>
<evidence type="ECO:0000313" key="2">
    <source>
        <dbReference type="Proteomes" id="UP000190648"/>
    </source>
</evidence>
<comment type="caution">
    <text evidence="1">The sequence shown here is derived from an EMBL/GenBank/DDBJ whole genome shotgun (WGS) entry which is preliminary data.</text>
</comment>
<protein>
    <submittedName>
        <fullName evidence="1">Uncharacterized protein</fullName>
    </submittedName>
</protein>
<organism evidence="1 2">
    <name type="scientific">Patagioenas fasciata monilis</name>
    <dbReference type="NCBI Taxonomy" id="372326"/>
    <lineage>
        <taxon>Eukaryota</taxon>
        <taxon>Metazoa</taxon>
        <taxon>Chordata</taxon>
        <taxon>Craniata</taxon>
        <taxon>Vertebrata</taxon>
        <taxon>Euteleostomi</taxon>
        <taxon>Archelosauria</taxon>
        <taxon>Archosauria</taxon>
        <taxon>Dinosauria</taxon>
        <taxon>Saurischia</taxon>
        <taxon>Theropoda</taxon>
        <taxon>Coelurosauria</taxon>
        <taxon>Aves</taxon>
        <taxon>Neognathae</taxon>
        <taxon>Neoaves</taxon>
        <taxon>Columbimorphae</taxon>
        <taxon>Columbiformes</taxon>
        <taxon>Columbidae</taxon>
        <taxon>Patagioenas</taxon>
    </lineage>
</organism>
<sequence>MESQPANRKCLRGKSFVYLPALPTLPTGSFVLARAAGSSQVALAVPIARLSCTERSAVTETRQLRRAMEAKKVGEGDLRIWLLCSLSAFILTE</sequence>
<accession>A0A1V4JN21</accession>
<reference evidence="1 2" key="1">
    <citation type="submission" date="2016-02" db="EMBL/GenBank/DDBJ databases">
        <title>Band-tailed pigeon sequencing and assembly.</title>
        <authorList>
            <person name="Soares A.E."/>
            <person name="Novak B.J."/>
            <person name="Rice E.S."/>
            <person name="O'Connell B."/>
            <person name="Chang D."/>
            <person name="Weber S."/>
            <person name="Shapiro B."/>
        </authorList>
    </citation>
    <scope>NUCLEOTIDE SEQUENCE [LARGE SCALE GENOMIC DNA]</scope>
    <source>
        <strain evidence="1">BTP2013</strain>
        <tissue evidence="1">Blood</tissue>
    </source>
</reference>
<dbReference type="Proteomes" id="UP000190648">
    <property type="component" value="Unassembled WGS sequence"/>
</dbReference>
<proteinExistence type="predicted"/>
<evidence type="ECO:0000313" key="1">
    <source>
        <dbReference type="EMBL" id="OPJ73588.1"/>
    </source>
</evidence>